<dbReference type="Gene3D" id="1.25.40.10">
    <property type="entry name" value="Tetratricopeptide repeat domain"/>
    <property type="match status" value="1"/>
</dbReference>
<gene>
    <name evidence="9" type="ORF">METUNv1_02464</name>
</gene>
<dbReference type="OrthoDB" id="9810445at2"/>
<evidence type="ECO:0000256" key="6">
    <source>
        <dbReference type="ARBA" id="ARBA00023049"/>
    </source>
</evidence>
<keyword evidence="4" id="KW-0378">Hydrolase</keyword>
<dbReference type="RefSeq" id="WP_008062064.1">
    <property type="nucleotide sequence ID" value="NZ_AFHG01000052.1"/>
</dbReference>
<dbReference type="STRING" id="1000565.METUNv1_02464"/>
<dbReference type="Proteomes" id="UP000005019">
    <property type="component" value="Unassembled WGS sequence"/>
</dbReference>
<dbReference type="EMBL" id="AFHG01000052">
    <property type="protein sequence ID" value="EGK71078.1"/>
    <property type="molecule type" value="Genomic_DNA"/>
</dbReference>
<dbReference type="PANTHER" id="PTHR22726">
    <property type="entry name" value="METALLOENDOPEPTIDASE OMA1"/>
    <property type="match status" value="1"/>
</dbReference>
<protein>
    <submittedName>
        <fullName evidence="9">Peptidase family M48 protein</fullName>
    </submittedName>
</protein>
<evidence type="ECO:0000313" key="10">
    <source>
        <dbReference type="Proteomes" id="UP000005019"/>
    </source>
</evidence>
<dbReference type="InterPro" id="IPR001915">
    <property type="entry name" value="Peptidase_M48"/>
</dbReference>
<comment type="caution">
    <text evidence="9">The sequence shown here is derived from an EMBL/GenBank/DDBJ whole genome shotgun (WGS) entry which is preliminary data.</text>
</comment>
<dbReference type="Pfam" id="PF01435">
    <property type="entry name" value="Peptidase_M48"/>
    <property type="match status" value="1"/>
</dbReference>
<dbReference type="AlphaFoldDB" id="F5RDU7"/>
<dbReference type="GO" id="GO:0004222">
    <property type="term" value="F:metalloendopeptidase activity"/>
    <property type="evidence" value="ECO:0007669"/>
    <property type="project" value="InterPro"/>
</dbReference>
<evidence type="ECO:0000256" key="4">
    <source>
        <dbReference type="ARBA" id="ARBA00022801"/>
    </source>
</evidence>
<name>F5RDU7_METUF</name>
<evidence type="ECO:0000256" key="2">
    <source>
        <dbReference type="ARBA" id="ARBA00022670"/>
    </source>
</evidence>
<reference evidence="9 10" key="1">
    <citation type="journal article" date="2011" name="J. Bacteriol.">
        <title>Genome sequence of Methyloversatilis universalis FAM5T, a methylotrophic representative of the order Rhodocyclales.</title>
        <authorList>
            <person name="Kittichotirat W."/>
            <person name="Good N.M."/>
            <person name="Hall R."/>
            <person name="Bringel F."/>
            <person name="Lajus A."/>
            <person name="Medigue C."/>
            <person name="Smalley N.E."/>
            <person name="Beck D."/>
            <person name="Bumgarner R."/>
            <person name="Vuilleumier S."/>
            <person name="Kalyuzhnaya M.G."/>
        </authorList>
    </citation>
    <scope>NUCLEOTIDE SEQUENCE [LARGE SCALE GENOMIC DNA]</scope>
    <source>
        <strain evidence="10">ATCC BAA-1314 / JCM 13912 / FAM5</strain>
    </source>
</reference>
<dbReference type="eggNOG" id="COG4783">
    <property type="taxonomic scope" value="Bacteria"/>
</dbReference>
<keyword evidence="2" id="KW-0645">Protease</keyword>
<keyword evidence="5" id="KW-0862">Zinc</keyword>
<dbReference type="GO" id="GO:0051603">
    <property type="term" value="P:proteolysis involved in protein catabolic process"/>
    <property type="evidence" value="ECO:0007669"/>
    <property type="project" value="TreeGrafter"/>
</dbReference>
<keyword evidence="7" id="KW-0732">Signal</keyword>
<keyword evidence="3" id="KW-0479">Metal-binding</keyword>
<dbReference type="GO" id="GO:0046872">
    <property type="term" value="F:metal ion binding"/>
    <property type="evidence" value="ECO:0007669"/>
    <property type="project" value="UniProtKB-KW"/>
</dbReference>
<proteinExistence type="predicted"/>
<organism evidence="9 10">
    <name type="scientific">Methyloversatilis universalis (strain ATCC BAA-1314 / DSM 25237 / JCM 13912 / CCUG 52030 / FAM5)</name>
    <dbReference type="NCBI Taxonomy" id="1000565"/>
    <lineage>
        <taxon>Bacteria</taxon>
        <taxon>Pseudomonadati</taxon>
        <taxon>Pseudomonadota</taxon>
        <taxon>Betaproteobacteria</taxon>
        <taxon>Nitrosomonadales</taxon>
        <taxon>Sterolibacteriaceae</taxon>
        <taxon>Methyloversatilis</taxon>
    </lineage>
</organism>
<evidence type="ECO:0000313" key="9">
    <source>
        <dbReference type="EMBL" id="EGK71078.1"/>
    </source>
</evidence>
<evidence type="ECO:0000256" key="3">
    <source>
        <dbReference type="ARBA" id="ARBA00022723"/>
    </source>
</evidence>
<evidence type="ECO:0000256" key="1">
    <source>
        <dbReference type="ARBA" id="ARBA00001947"/>
    </source>
</evidence>
<keyword evidence="6" id="KW-0482">Metalloprotease</keyword>
<comment type="cofactor">
    <cofactor evidence="1">
        <name>Zn(2+)</name>
        <dbReference type="ChEBI" id="CHEBI:29105"/>
    </cofactor>
</comment>
<evidence type="ECO:0000256" key="5">
    <source>
        <dbReference type="ARBA" id="ARBA00022833"/>
    </source>
</evidence>
<dbReference type="GO" id="GO:0016020">
    <property type="term" value="C:membrane"/>
    <property type="evidence" value="ECO:0007669"/>
    <property type="project" value="TreeGrafter"/>
</dbReference>
<keyword evidence="10" id="KW-1185">Reference proteome</keyword>
<evidence type="ECO:0000256" key="7">
    <source>
        <dbReference type="SAM" id="SignalP"/>
    </source>
</evidence>
<feature type="signal peptide" evidence="7">
    <location>
        <begin position="1"/>
        <end position="31"/>
    </location>
</feature>
<feature type="domain" description="Peptidase M48" evidence="8">
    <location>
        <begin position="76"/>
        <end position="263"/>
    </location>
</feature>
<accession>F5RDU7</accession>
<evidence type="ECO:0000259" key="8">
    <source>
        <dbReference type="Pfam" id="PF01435"/>
    </source>
</evidence>
<sequence length="491" mass="54355">MTFFPSAGRSRRALRLRAALAIVLMMPPVLPANNLPDLGDVAQADLPPSLERRIGESLWRETRVRERSYINDPEINGYLNQLADRLIAKLPDSRQDFELFALRDPTLNAFAWPGGFIGVHSGLIVAAQSESELASVIAHEISHVTQRHIARLYSKRGEMSVIAIASLIIAALAARGNGQAAQAAVVGGQAATVASQLAYTRDFEREADRIGIQMLDGAGFDTRGMAAFFERMQRSVRFYESNSPAYLRTHPLTTERIADASARIQETAYRQVPDSIDFLLVRAKLRAYDGEAREAFAEFETRLRDVQGAARIAARFGLAHAALRKRDFVRAQKEVDGLRADGFSSPMLDNLAGRISLDAGRPAEAVSRFKEGLQRSGLRPRAIVYGLIEALIADNRPEEALAVATDEISLTTQDPQLYQYQARTSALLGKRLAQHRAQAEAYVLNGQYQAAIEQLELAQRAADGDFYQQSAVDARLRELRERLAEQRRDGL</sequence>
<dbReference type="PANTHER" id="PTHR22726:SF1">
    <property type="entry name" value="METALLOENDOPEPTIDASE OMA1, MITOCHONDRIAL"/>
    <property type="match status" value="1"/>
</dbReference>
<feature type="chain" id="PRO_5003325863" evidence="7">
    <location>
        <begin position="32"/>
        <end position="491"/>
    </location>
</feature>
<dbReference type="InterPro" id="IPR051156">
    <property type="entry name" value="Mito/Outer_Membr_Metalloprot"/>
</dbReference>
<dbReference type="Gene3D" id="3.30.2010.10">
    <property type="entry name" value="Metalloproteases ('zincins'), catalytic domain"/>
    <property type="match status" value="1"/>
</dbReference>
<dbReference type="SUPFAM" id="SSF48452">
    <property type="entry name" value="TPR-like"/>
    <property type="match status" value="1"/>
</dbReference>
<dbReference type="InterPro" id="IPR011990">
    <property type="entry name" value="TPR-like_helical_dom_sf"/>
</dbReference>